<dbReference type="EMBL" id="JARZAK010000008">
    <property type="protein sequence ID" value="MDY7258770.1"/>
    <property type="molecule type" value="Genomic_DNA"/>
</dbReference>
<reference evidence="1 2" key="1">
    <citation type="submission" date="2023-04" db="EMBL/GenBank/DDBJ databases">
        <title>Bacteroides pacosi sp. nov., isolated from the fecal material of an alpaca.</title>
        <authorList>
            <person name="Miller S."/>
            <person name="Hendry M."/>
            <person name="King J."/>
            <person name="Sankaranarayanan K."/>
            <person name="Lawson P.A."/>
        </authorList>
    </citation>
    <scope>NUCLEOTIDE SEQUENCE [LARGE SCALE GENOMIC DNA]</scope>
    <source>
        <strain evidence="1 2">A2-P53</strain>
    </source>
</reference>
<name>A0ABU5HV65_9BACE</name>
<proteinExistence type="predicted"/>
<evidence type="ECO:0000313" key="1">
    <source>
        <dbReference type="EMBL" id="MDY7258770.1"/>
    </source>
</evidence>
<keyword evidence="2" id="KW-1185">Reference proteome</keyword>
<evidence type="ECO:0000313" key="2">
    <source>
        <dbReference type="Proteomes" id="UP001292913"/>
    </source>
</evidence>
<comment type="caution">
    <text evidence="1">The sequence shown here is derived from an EMBL/GenBank/DDBJ whole genome shotgun (WGS) entry which is preliminary data.</text>
</comment>
<gene>
    <name evidence="1" type="ORF">QHG74_13720</name>
</gene>
<organism evidence="1 2">
    <name type="scientific">Bacteroides vicugnae</name>
    <dbReference type="NCBI Taxonomy" id="3037989"/>
    <lineage>
        <taxon>Bacteria</taxon>
        <taxon>Pseudomonadati</taxon>
        <taxon>Bacteroidota</taxon>
        <taxon>Bacteroidia</taxon>
        <taxon>Bacteroidales</taxon>
        <taxon>Bacteroidaceae</taxon>
        <taxon>Bacteroides</taxon>
    </lineage>
</organism>
<sequence>MENTEFKAKFDNIQRLFDRCINHAYETLERSIYMKSQYLNMEQVEELEGQEYIRAADELASLYMSYSVLSEIQRCYFIHDFFWESGFYEALKPDEKRKYLLFSPLSFDYSRYEQDNSAYDEELPYFSVVVKTVVLERYSAYLRKKKEDRAQAELEPQPEQEVQKPTTNTELPIKVVPPIAETENPFGSILNDKQIELIADCINEEMFNASVTVDDLKAILSCKPNAILRSNNNRYVAFLFSELSNRSLITGNWQSVIANNKLFLSKDKSRDKYLNQGDLATATNYVKGISHEKGFATIYNYIKQLKRL</sequence>
<dbReference type="Proteomes" id="UP001292913">
    <property type="component" value="Unassembled WGS sequence"/>
</dbReference>
<dbReference type="RefSeq" id="WP_321019524.1">
    <property type="nucleotide sequence ID" value="NZ_JARZAK010000008.1"/>
</dbReference>
<protein>
    <submittedName>
        <fullName evidence="1">Uncharacterized protein</fullName>
    </submittedName>
</protein>
<accession>A0ABU5HV65</accession>